<keyword evidence="1" id="KW-0732">Signal</keyword>
<accession>A0A452I589</accession>
<dbReference type="STRING" id="38772.ENSGAGP00000022748"/>
<dbReference type="Proteomes" id="UP000291020">
    <property type="component" value="Unassembled WGS sequence"/>
</dbReference>
<evidence type="ECO:0000313" key="4">
    <source>
        <dbReference type="Proteomes" id="UP000291020"/>
    </source>
</evidence>
<sequence>IIEIFLLFLHFIMQLQTANNLLWSQVAQLLAENQMLHKQLAQLWEENTILQAQVGPLLSGQDPAVPLHEHFDGNCQKFKGLLEQCYLLFLLCPQMHPTDEARVGLVISLLARKVLDWVSPLLKQDGPVLADWNFFLQCGLSEEVNDEITHVETLTCLDGNR</sequence>
<reference evidence="3" key="3">
    <citation type="submission" date="2025-09" db="UniProtKB">
        <authorList>
            <consortium name="Ensembl"/>
        </authorList>
    </citation>
    <scope>IDENTIFICATION</scope>
</reference>
<evidence type="ECO:0000313" key="3">
    <source>
        <dbReference type="Ensembl" id="ENSGAGP00000022748.1"/>
    </source>
</evidence>
<evidence type="ECO:0000259" key="2">
    <source>
        <dbReference type="Pfam" id="PF16297"/>
    </source>
</evidence>
<evidence type="ECO:0000256" key="1">
    <source>
        <dbReference type="SAM" id="SignalP"/>
    </source>
</evidence>
<protein>
    <recommendedName>
        <fullName evidence="2">DUF4939 domain-containing protein</fullName>
    </recommendedName>
</protein>
<reference evidence="3" key="2">
    <citation type="submission" date="2025-08" db="UniProtKB">
        <authorList>
            <consortium name="Ensembl"/>
        </authorList>
    </citation>
    <scope>IDENTIFICATION</scope>
</reference>
<keyword evidence="4" id="KW-1185">Reference proteome</keyword>
<reference evidence="4" key="1">
    <citation type="journal article" date="2017" name="PLoS ONE">
        <title>The Agassiz's desert tortoise genome provides a resource for the conservation of a threatened species.</title>
        <authorList>
            <person name="Tollis M."/>
            <person name="DeNardo D.F."/>
            <person name="Cornelius J.A."/>
            <person name="Dolby G.A."/>
            <person name="Edwards T."/>
            <person name="Henen B.T."/>
            <person name="Karl A.E."/>
            <person name="Murphy R.W."/>
            <person name="Kusumi K."/>
        </authorList>
    </citation>
    <scope>NUCLEOTIDE SEQUENCE [LARGE SCALE GENOMIC DNA]</scope>
</reference>
<dbReference type="AlphaFoldDB" id="A0A452I589"/>
<feature type="signal peptide" evidence="1">
    <location>
        <begin position="1"/>
        <end position="17"/>
    </location>
</feature>
<feature type="chain" id="PRO_5019344476" description="DUF4939 domain-containing protein" evidence="1">
    <location>
        <begin position="18"/>
        <end position="161"/>
    </location>
</feature>
<dbReference type="Pfam" id="PF16297">
    <property type="entry name" value="DUF4939"/>
    <property type="match status" value="1"/>
</dbReference>
<name>A0A452I589_9SAUR</name>
<proteinExistence type="predicted"/>
<organism evidence="3 4">
    <name type="scientific">Gopherus agassizii</name>
    <name type="common">Agassiz's desert tortoise</name>
    <dbReference type="NCBI Taxonomy" id="38772"/>
    <lineage>
        <taxon>Eukaryota</taxon>
        <taxon>Metazoa</taxon>
        <taxon>Chordata</taxon>
        <taxon>Craniata</taxon>
        <taxon>Vertebrata</taxon>
        <taxon>Euteleostomi</taxon>
        <taxon>Archelosauria</taxon>
        <taxon>Testudinata</taxon>
        <taxon>Testudines</taxon>
        <taxon>Cryptodira</taxon>
        <taxon>Durocryptodira</taxon>
        <taxon>Testudinoidea</taxon>
        <taxon>Testudinidae</taxon>
        <taxon>Gopherus</taxon>
    </lineage>
</organism>
<dbReference type="Ensembl" id="ENSGAGT00000025911.1">
    <property type="protein sequence ID" value="ENSGAGP00000022748.1"/>
    <property type="gene ID" value="ENSGAGG00000016680.1"/>
</dbReference>
<dbReference type="InterPro" id="IPR032549">
    <property type="entry name" value="DUF4939"/>
</dbReference>
<feature type="domain" description="DUF4939" evidence="2">
    <location>
        <begin position="63"/>
        <end position="137"/>
    </location>
</feature>